<organism evidence="2 3">
    <name type="scientific">Brevibacterium permense</name>
    <dbReference type="NCBI Taxonomy" id="234834"/>
    <lineage>
        <taxon>Bacteria</taxon>
        <taxon>Bacillati</taxon>
        <taxon>Actinomycetota</taxon>
        <taxon>Actinomycetes</taxon>
        <taxon>Micrococcales</taxon>
        <taxon>Brevibacteriaceae</taxon>
        <taxon>Brevibacterium</taxon>
    </lineage>
</organism>
<dbReference type="EMBL" id="BAAALX010000016">
    <property type="protein sequence ID" value="GAA1522668.1"/>
    <property type="molecule type" value="Genomic_DNA"/>
</dbReference>
<dbReference type="Proteomes" id="UP001500177">
    <property type="component" value="Unassembled WGS sequence"/>
</dbReference>
<comment type="caution">
    <text evidence="2">The sequence shown here is derived from an EMBL/GenBank/DDBJ whole genome shotgun (WGS) entry which is preliminary data.</text>
</comment>
<name>A0ABP4LFK1_9MICO</name>
<sequence>MAYLGVHRAYLGVQDRRGSTPTRRSPPAPEISLARACEPPDERIETPVTGGWEHCW</sequence>
<evidence type="ECO:0000256" key="1">
    <source>
        <dbReference type="SAM" id="MobiDB-lite"/>
    </source>
</evidence>
<accession>A0ABP4LFK1</accession>
<reference evidence="3" key="1">
    <citation type="journal article" date="2019" name="Int. J. Syst. Evol. Microbiol.">
        <title>The Global Catalogue of Microorganisms (GCM) 10K type strain sequencing project: providing services to taxonomists for standard genome sequencing and annotation.</title>
        <authorList>
            <consortium name="The Broad Institute Genomics Platform"/>
            <consortium name="The Broad Institute Genome Sequencing Center for Infectious Disease"/>
            <person name="Wu L."/>
            <person name="Ma J."/>
        </authorList>
    </citation>
    <scope>NUCLEOTIDE SEQUENCE [LARGE SCALE GENOMIC DNA]</scope>
    <source>
        <strain evidence="3">JCM 13318</strain>
    </source>
</reference>
<gene>
    <name evidence="2" type="ORF">GCM10009690_27500</name>
</gene>
<keyword evidence="3" id="KW-1185">Reference proteome</keyword>
<protein>
    <submittedName>
        <fullName evidence="2">Uncharacterized protein</fullName>
    </submittedName>
</protein>
<evidence type="ECO:0000313" key="2">
    <source>
        <dbReference type="EMBL" id="GAA1522668.1"/>
    </source>
</evidence>
<proteinExistence type="predicted"/>
<feature type="region of interest" description="Disordered" evidence="1">
    <location>
        <begin position="14"/>
        <end position="33"/>
    </location>
</feature>
<evidence type="ECO:0000313" key="3">
    <source>
        <dbReference type="Proteomes" id="UP001500177"/>
    </source>
</evidence>